<evidence type="ECO:0000313" key="3">
    <source>
        <dbReference type="Proteomes" id="UP001223072"/>
    </source>
</evidence>
<keyword evidence="3" id="KW-1185">Reference proteome</keyword>
<organism evidence="2 3">
    <name type="scientific">Streptomyces turgidiscabies</name>
    <dbReference type="NCBI Taxonomy" id="85558"/>
    <lineage>
        <taxon>Bacteria</taxon>
        <taxon>Bacillati</taxon>
        <taxon>Actinomycetota</taxon>
        <taxon>Actinomycetes</taxon>
        <taxon>Kitasatosporales</taxon>
        <taxon>Streptomycetaceae</taxon>
        <taxon>Streptomyces</taxon>
    </lineage>
</organism>
<comment type="caution">
    <text evidence="2">The sequence shown here is derived from an EMBL/GenBank/DDBJ whole genome shotgun (WGS) entry which is preliminary data.</text>
</comment>
<dbReference type="InterPro" id="IPR055760">
    <property type="entry name" value="DUF7336"/>
</dbReference>
<dbReference type="Pfam" id="PF24024">
    <property type="entry name" value="DUF7336"/>
    <property type="match status" value="1"/>
</dbReference>
<sequence>MNEPRTVFLLWHVHHRAEEDGEIRHFADPDDYWSDEEAGDDVKQLGIYSSRELAQERMARARNLPGFRDEPNCFYIGEAPLDEDEWTDGYVIAYS</sequence>
<reference evidence="2 3" key="1">
    <citation type="submission" date="2023-07" db="EMBL/GenBank/DDBJ databases">
        <title>Comparative genomics of wheat-associated soil bacteria to identify genetic determinants of phenazine resistance.</title>
        <authorList>
            <person name="Mouncey N."/>
        </authorList>
    </citation>
    <scope>NUCLEOTIDE SEQUENCE [LARGE SCALE GENOMIC DNA]</scope>
    <source>
        <strain evidence="2 3">W2I16</strain>
    </source>
</reference>
<dbReference type="RefSeq" id="WP_307628220.1">
    <property type="nucleotide sequence ID" value="NZ_JAUSZS010000004.1"/>
</dbReference>
<evidence type="ECO:0000313" key="2">
    <source>
        <dbReference type="EMBL" id="MDQ0934663.1"/>
    </source>
</evidence>
<proteinExistence type="predicted"/>
<dbReference type="EMBL" id="JAUSZS010000004">
    <property type="protein sequence ID" value="MDQ0934663.1"/>
    <property type="molecule type" value="Genomic_DNA"/>
</dbReference>
<dbReference type="Proteomes" id="UP001223072">
    <property type="component" value="Unassembled WGS sequence"/>
</dbReference>
<gene>
    <name evidence="2" type="ORF">QFZ49_004603</name>
</gene>
<feature type="domain" description="DUF7336" evidence="1">
    <location>
        <begin position="37"/>
        <end position="89"/>
    </location>
</feature>
<evidence type="ECO:0000259" key="1">
    <source>
        <dbReference type="Pfam" id="PF24024"/>
    </source>
</evidence>
<accession>A0ABU0RSG2</accession>
<protein>
    <recommendedName>
        <fullName evidence="1">DUF7336 domain-containing protein</fullName>
    </recommendedName>
</protein>
<name>A0ABU0RSG2_9ACTN</name>